<dbReference type="EMBL" id="CP090170">
    <property type="protein sequence ID" value="UJO20945.1"/>
    <property type="molecule type" value="Genomic_DNA"/>
</dbReference>
<dbReference type="PANTHER" id="PTHR11804">
    <property type="entry name" value="PROTEASE M3 THIMET OLIGOPEPTIDASE-RELATED"/>
    <property type="match status" value="1"/>
</dbReference>
<protein>
    <submittedName>
        <fullName evidence="9">Saccharolysin</fullName>
    </submittedName>
</protein>
<dbReference type="PANTHER" id="PTHR11804:SF84">
    <property type="entry name" value="SACCHAROLYSIN"/>
    <property type="match status" value="1"/>
</dbReference>
<evidence type="ECO:0000256" key="4">
    <source>
        <dbReference type="ARBA" id="ARBA00022801"/>
    </source>
</evidence>
<keyword evidence="6 7" id="KW-0482">Metalloprotease</keyword>
<keyword evidence="3 7" id="KW-0479">Metal-binding</keyword>
<dbReference type="SUPFAM" id="SSF55486">
    <property type="entry name" value="Metalloproteases ('zincins'), catalytic domain"/>
    <property type="match status" value="1"/>
</dbReference>
<evidence type="ECO:0000256" key="7">
    <source>
        <dbReference type="RuleBase" id="RU003435"/>
    </source>
</evidence>
<evidence type="ECO:0000259" key="8">
    <source>
        <dbReference type="Pfam" id="PF01432"/>
    </source>
</evidence>
<keyword evidence="4 7" id="KW-0378">Hydrolase</keyword>
<reference evidence="9" key="1">
    <citation type="submission" date="2021-12" db="EMBL/GenBank/DDBJ databases">
        <authorList>
            <person name="Zaccaron A."/>
            <person name="Stergiopoulos I."/>
        </authorList>
    </citation>
    <scope>NUCLEOTIDE SEQUENCE</scope>
    <source>
        <strain evidence="9">Race5_Kim</strain>
    </source>
</reference>
<dbReference type="Gene3D" id="1.10.1370.10">
    <property type="entry name" value="Neurolysin, domain 3"/>
    <property type="match status" value="1"/>
</dbReference>
<dbReference type="InterPro" id="IPR024077">
    <property type="entry name" value="Neurolysin/TOP_dom2"/>
</dbReference>
<dbReference type="RefSeq" id="XP_047765311.1">
    <property type="nucleotide sequence ID" value="XM_047910195.1"/>
</dbReference>
<evidence type="ECO:0000256" key="6">
    <source>
        <dbReference type="ARBA" id="ARBA00023049"/>
    </source>
</evidence>
<dbReference type="Proteomes" id="UP000756132">
    <property type="component" value="Chromosome 8"/>
</dbReference>
<comment type="cofactor">
    <cofactor evidence="7">
        <name>Zn(2+)</name>
        <dbReference type="ChEBI" id="CHEBI:29105"/>
    </cofactor>
    <text evidence="7">Binds 1 zinc ion.</text>
</comment>
<dbReference type="GO" id="GO:0046872">
    <property type="term" value="F:metal ion binding"/>
    <property type="evidence" value="ECO:0007669"/>
    <property type="project" value="UniProtKB-UniRule"/>
</dbReference>
<dbReference type="KEGG" id="ffu:CLAFUR5_11047"/>
<keyword evidence="5 7" id="KW-0862">Zinc</keyword>
<dbReference type="GO" id="GO:0006508">
    <property type="term" value="P:proteolysis"/>
    <property type="evidence" value="ECO:0007669"/>
    <property type="project" value="UniProtKB-KW"/>
</dbReference>
<dbReference type="InterPro" id="IPR001567">
    <property type="entry name" value="Pept_M3A_M3B_dom"/>
</dbReference>
<organism evidence="9 10">
    <name type="scientific">Passalora fulva</name>
    <name type="common">Tomato leaf mold</name>
    <name type="synonym">Cladosporium fulvum</name>
    <dbReference type="NCBI Taxonomy" id="5499"/>
    <lineage>
        <taxon>Eukaryota</taxon>
        <taxon>Fungi</taxon>
        <taxon>Dikarya</taxon>
        <taxon>Ascomycota</taxon>
        <taxon>Pezizomycotina</taxon>
        <taxon>Dothideomycetes</taxon>
        <taxon>Dothideomycetidae</taxon>
        <taxon>Mycosphaerellales</taxon>
        <taxon>Mycosphaerellaceae</taxon>
        <taxon>Fulvia</taxon>
    </lineage>
</organism>
<proteinExistence type="inferred from homology"/>
<evidence type="ECO:0000313" key="10">
    <source>
        <dbReference type="Proteomes" id="UP000756132"/>
    </source>
</evidence>
<name>A0A9Q8PEG7_PASFU</name>
<gene>
    <name evidence="9" type="ORF">CLAFUR5_11047</name>
</gene>
<dbReference type="GeneID" id="71990925"/>
<dbReference type="Pfam" id="PF01432">
    <property type="entry name" value="Peptidase_M3"/>
    <property type="match status" value="1"/>
</dbReference>
<dbReference type="GO" id="GO:0006518">
    <property type="term" value="P:peptide metabolic process"/>
    <property type="evidence" value="ECO:0007669"/>
    <property type="project" value="TreeGrafter"/>
</dbReference>
<evidence type="ECO:0000313" key="9">
    <source>
        <dbReference type="EMBL" id="UJO20945.1"/>
    </source>
</evidence>
<dbReference type="InterPro" id="IPR045090">
    <property type="entry name" value="Pept_M3A_M3B"/>
</dbReference>
<comment type="similarity">
    <text evidence="1 7">Belongs to the peptidase M3 family.</text>
</comment>
<evidence type="ECO:0000256" key="1">
    <source>
        <dbReference type="ARBA" id="ARBA00006040"/>
    </source>
</evidence>
<sequence>MRQAWLSLQHNEKNQRIGADTDYSDVIPPRQLSREQAVLLGANEKHRRVRTSLNELFFATYDILVHSPQSHKDLERTNLATLYNQLRSEVCSIHGVNELDEEGWEYCQGQTVFRAIHGRYDAGYYAYILGGLFAINIFETGFASDRMNVENGRRYRDMVLCKGGSQPEMKTLASYLGHEPASEPYLKWLGIYEAGE</sequence>
<evidence type="ECO:0000256" key="2">
    <source>
        <dbReference type="ARBA" id="ARBA00022670"/>
    </source>
</evidence>
<keyword evidence="2 7" id="KW-0645">Protease</keyword>
<evidence type="ECO:0000256" key="5">
    <source>
        <dbReference type="ARBA" id="ARBA00022833"/>
    </source>
</evidence>
<evidence type="ECO:0000256" key="3">
    <source>
        <dbReference type="ARBA" id="ARBA00022723"/>
    </source>
</evidence>
<feature type="domain" description="Peptidase M3A/M3B catalytic" evidence="8">
    <location>
        <begin position="44"/>
        <end position="189"/>
    </location>
</feature>
<keyword evidence="10" id="KW-1185">Reference proteome</keyword>
<dbReference type="GO" id="GO:0005758">
    <property type="term" value="C:mitochondrial intermembrane space"/>
    <property type="evidence" value="ECO:0007669"/>
    <property type="project" value="TreeGrafter"/>
</dbReference>
<reference evidence="9" key="2">
    <citation type="journal article" date="2022" name="Microb. Genom.">
        <title>A chromosome-scale genome assembly of the tomato pathogen Cladosporium fulvum reveals a compartmentalized genome architecture and the presence of a dispensable chromosome.</title>
        <authorList>
            <person name="Zaccaron A.Z."/>
            <person name="Chen L.H."/>
            <person name="Samaras A."/>
            <person name="Stergiopoulos I."/>
        </authorList>
    </citation>
    <scope>NUCLEOTIDE SEQUENCE</scope>
    <source>
        <strain evidence="9">Race5_Kim</strain>
    </source>
</reference>
<accession>A0A9Q8PEG7</accession>
<dbReference type="OrthoDB" id="3930412at2759"/>
<dbReference type="AlphaFoldDB" id="A0A9Q8PEG7"/>
<dbReference type="GO" id="GO:0004222">
    <property type="term" value="F:metalloendopeptidase activity"/>
    <property type="evidence" value="ECO:0007669"/>
    <property type="project" value="InterPro"/>
</dbReference>